<name>A0ABR6SEZ2_ANAVA</name>
<evidence type="ECO:0000313" key="3">
    <source>
        <dbReference type="Proteomes" id="UP000570851"/>
    </source>
</evidence>
<evidence type="ECO:0000313" key="2">
    <source>
        <dbReference type="EMBL" id="MBC1304995.1"/>
    </source>
</evidence>
<accession>A0ABR6SEZ2</accession>
<dbReference type="InterPro" id="IPR018891">
    <property type="entry name" value="AIPR_C"/>
</dbReference>
<proteinExistence type="predicted"/>
<feature type="domain" description="Abortive phage infection protein C-terminal" evidence="1">
    <location>
        <begin position="41"/>
        <end position="382"/>
    </location>
</feature>
<keyword evidence="3" id="KW-1185">Reference proteome</keyword>
<sequence>MQIIELSLKAKSACRALVDGEAQIWNLTLPVSELPQGLPFGPNARNASLESKPARAMLKTLAKEPEKFVFYNSGIMLIADKIKAPRGEGGDFIVQLDLNIPNTDDEGDFLGHGVINGGHTYKVIMHALYGQHKFRESYPNASNANVQVCVAVGIEEDEISKISHARNLSLSVPVYALKNLDRIWKPIEEALPKEYRQNVVFKPNEDGEFDERADYDVTDLVRRLALLNNKLFDFREDKHPIKAYQSRGSLVQEWDEQDYKQVIPLLKDILWLEEQIIKQHEVINGKATIKKEAVNTKGIGKKIVISKVSGCKPKPMKLITGYQTTQLTVGDIFYMPVLAAFRVFIKDGKWIKPVEELWDEWGVKLVDRLWDTYRNEGRSSASTFARSKSTWSTLTSMVALQFVQIK</sequence>
<protein>
    <submittedName>
        <fullName evidence="2">AIPR family protein</fullName>
    </submittedName>
</protein>
<evidence type="ECO:0000259" key="1">
    <source>
        <dbReference type="Pfam" id="PF10592"/>
    </source>
</evidence>
<reference evidence="2 3" key="1">
    <citation type="submission" date="2019-11" db="EMBL/GenBank/DDBJ databases">
        <title>Comparison of genomes from free-living endosymbiotic cyanobacteria isolated from Azolla.</title>
        <authorList>
            <person name="Thiel T."/>
            <person name="Pratte B."/>
        </authorList>
    </citation>
    <scope>NUCLEOTIDE SEQUENCE [LARGE SCALE GENOMIC DNA]</scope>
    <source>
        <strain evidence="2 3">N2B</strain>
    </source>
</reference>
<dbReference type="Pfam" id="PF10592">
    <property type="entry name" value="AIPR"/>
    <property type="match status" value="1"/>
</dbReference>
<dbReference type="GeneID" id="58726099"/>
<comment type="caution">
    <text evidence="2">The sequence shown here is derived from an EMBL/GenBank/DDBJ whole genome shotgun (WGS) entry which is preliminary data.</text>
</comment>
<organism evidence="2 3">
    <name type="scientific">Trichormus variabilis N2B</name>
    <dbReference type="NCBI Taxonomy" id="2681315"/>
    <lineage>
        <taxon>Bacteria</taxon>
        <taxon>Bacillati</taxon>
        <taxon>Cyanobacteriota</taxon>
        <taxon>Cyanophyceae</taxon>
        <taxon>Nostocales</taxon>
        <taxon>Nostocaceae</taxon>
        <taxon>Trichormus</taxon>
    </lineage>
</organism>
<dbReference type="RefSeq" id="WP_011320041.1">
    <property type="nucleotide sequence ID" value="NZ_JACKZP010000148.1"/>
</dbReference>
<gene>
    <name evidence="2" type="ORF">GNE12_24080</name>
</gene>
<dbReference type="EMBL" id="JACKZP010000148">
    <property type="protein sequence ID" value="MBC1304995.1"/>
    <property type="molecule type" value="Genomic_DNA"/>
</dbReference>
<dbReference type="Proteomes" id="UP000570851">
    <property type="component" value="Unassembled WGS sequence"/>
</dbReference>